<name>A0A7D9CY35_DEKBR</name>
<accession>A0A7D9CY35</accession>
<reference evidence="2 3" key="1">
    <citation type="submission" date="2019-07" db="EMBL/GenBank/DDBJ databases">
        <authorList>
            <person name="Friedrich A."/>
            <person name="Schacherer J."/>
        </authorList>
    </citation>
    <scope>NUCLEOTIDE SEQUENCE [LARGE SCALE GENOMIC DNA]</scope>
</reference>
<protein>
    <submittedName>
        <fullName evidence="2">DEBR0S2_08658g1_1</fullName>
    </submittedName>
</protein>
<evidence type="ECO:0000313" key="3">
    <source>
        <dbReference type="Proteomes" id="UP000478008"/>
    </source>
</evidence>
<dbReference type="GO" id="GO:0004674">
    <property type="term" value="F:protein serine/threonine kinase activity"/>
    <property type="evidence" value="ECO:0007669"/>
    <property type="project" value="TreeGrafter"/>
</dbReference>
<dbReference type="PROSITE" id="PS50011">
    <property type="entry name" value="PROTEIN_KINASE_DOM"/>
    <property type="match status" value="1"/>
</dbReference>
<feature type="domain" description="Protein kinase" evidence="1">
    <location>
        <begin position="289"/>
        <end position="596"/>
    </location>
</feature>
<sequence>MNSDNEGIKSDIVILNLVYQTCKTCRSQSMNHFEKAQFLEGRFCPVIRKRAFSTSETSQFDSTRGRRLRSIRTSELKEQNTLRNDSDIEDTAEEIRNEYTSGFKDTTPPQFEFQRDYNDSENKNTGRKLTSMKTNNLNFEYDLGRSHLPGEKTLIKGSYPSVKPTICGKENASDTGLLLNRKSKQQCSRGCSDGDLTLISSLPHNFSSMTFSQRNSVLDQLLPDELKSNTNYKNHIVKLIRRHSIHQDKPSATAISFLGNFSFSDSSTRDNSINTADKNKIGSLVNGKWVLGDIFNRGTFGVIRKCFDIDDTSDEKAVKIIATHNSFYFVKRFETEALIWSLMQHENILKLQDVCLTNEYFFLVMPNVSGGCLYDIVKMWEAYRIPLGKRFEQILGFLKDLCSALEYIHSRGIYHGDLKLENCLVDSQHENCLLLCDFGMANFFEDYVKNNIHVSPMTRQILNDCSLCGRQSAHECPIDCEGFSFPDDEIGSLPYAAPELLNPEPHSPDNCCDIWAFGVIMYTLITLKLPFCHRFEPRVRLQIIRCQYDDQFYGQQLDTLSNTHIKNTMIDLLQSCLTLEPAKRPNSDAISKIIFEVAECYKKVYN</sequence>
<organism evidence="2 3">
    <name type="scientific">Dekkera bruxellensis</name>
    <name type="common">Brettanomyces custersii</name>
    <dbReference type="NCBI Taxonomy" id="5007"/>
    <lineage>
        <taxon>Eukaryota</taxon>
        <taxon>Fungi</taxon>
        <taxon>Dikarya</taxon>
        <taxon>Ascomycota</taxon>
        <taxon>Saccharomycotina</taxon>
        <taxon>Pichiomycetes</taxon>
        <taxon>Pichiales</taxon>
        <taxon>Pichiaceae</taxon>
        <taxon>Brettanomyces</taxon>
    </lineage>
</organism>
<proteinExistence type="predicted"/>
<dbReference type="PANTHER" id="PTHR44167">
    <property type="entry name" value="OVARIAN-SPECIFIC SERINE/THREONINE-PROTEIN KINASE LOK-RELATED"/>
    <property type="match status" value="1"/>
</dbReference>
<dbReference type="Gene3D" id="3.30.200.20">
    <property type="entry name" value="Phosphorylase Kinase, domain 1"/>
    <property type="match status" value="1"/>
</dbReference>
<dbReference type="InterPro" id="IPR008271">
    <property type="entry name" value="Ser/Thr_kinase_AS"/>
</dbReference>
<evidence type="ECO:0000313" key="2">
    <source>
        <dbReference type="EMBL" id="VUG17490.1"/>
    </source>
</evidence>
<dbReference type="SUPFAM" id="SSF56112">
    <property type="entry name" value="Protein kinase-like (PK-like)"/>
    <property type="match status" value="1"/>
</dbReference>
<dbReference type="EMBL" id="CABFWN010000002">
    <property type="protein sequence ID" value="VUG17490.1"/>
    <property type="molecule type" value="Genomic_DNA"/>
</dbReference>
<gene>
    <name evidence="2" type="ORF">DEBR0S2_08658G</name>
</gene>
<dbReference type="GO" id="GO:0005634">
    <property type="term" value="C:nucleus"/>
    <property type="evidence" value="ECO:0007669"/>
    <property type="project" value="TreeGrafter"/>
</dbReference>
<evidence type="ECO:0000259" key="1">
    <source>
        <dbReference type="PROSITE" id="PS50011"/>
    </source>
</evidence>
<dbReference type="SMART" id="SM00220">
    <property type="entry name" value="S_TKc"/>
    <property type="match status" value="1"/>
</dbReference>
<dbReference type="GO" id="GO:0044773">
    <property type="term" value="P:mitotic DNA damage checkpoint signaling"/>
    <property type="evidence" value="ECO:0007669"/>
    <property type="project" value="TreeGrafter"/>
</dbReference>
<dbReference type="AlphaFoldDB" id="A0A7D9CY35"/>
<dbReference type="GO" id="GO:0005524">
    <property type="term" value="F:ATP binding"/>
    <property type="evidence" value="ECO:0007669"/>
    <property type="project" value="InterPro"/>
</dbReference>
<dbReference type="Gene3D" id="1.10.510.10">
    <property type="entry name" value="Transferase(Phosphotransferase) domain 1"/>
    <property type="match status" value="1"/>
</dbReference>
<dbReference type="PANTHER" id="PTHR44167:SF24">
    <property type="entry name" value="SERINE_THREONINE-PROTEIN KINASE CHK2"/>
    <property type="match status" value="1"/>
</dbReference>
<dbReference type="InterPro" id="IPR000719">
    <property type="entry name" value="Prot_kinase_dom"/>
</dbReference>
<dbReference type="Proteomes" id="UP000478008">
    <property type="component" value="Unassembled WGS sequence"/>
</dbReference>
<dbReference type="PROSITE" id="PS00108">
    <property type="entry name" value="PROTEIN_KINASE_ST"/>
    <property type="match status" value="1"/>
</dbReference>
<dbReference type="InterPro" id="IPR011009">
    <property type="entry name" value="Kinase-like_dom_sf"/>
</dbReference>
<dbReference type="Pfam" id="PF00069">
    <property type="entry name" value="Pkinase"/>
    <property type="match status" value="1"/>
</dbReference>
<keyword evidence="3" id="KW-1185">Reference proteome</keyword>